<proteinExistence type="predicted"/>
<dbReference type="EMBL" id="GBXM01020776">
    <property type="protein sequence ID" value="JAH87801.1"/>
    <property type="molecule type" value="Transcribed_RNA"/>
</dbReference>
<evidence type="ECO:0000313" key="1">
    <source>
        <dbReference type="EMBL" id="JAH87801.1"/>
    </source>
</evidence>
<name>A0A0E9WBY9_ANGAN</name>
<accession>A0A0E9WBY9</accession>
<organism evidence="1">
    <name type="scientific">Anguilla anguilla</name>
    <name type="common">European freshwater eel</name>
    <name type="synonym">Muraena anguilla</name>
    <dbReference type="NCBI Taxonomy" id="7936"/>
    <lineage>
        <taxon>Eukaryota</taxon>
        <taxon>Metazoa</taxon>
        <taxon>Chordata</taxon>
        <taxon>Craniata</taxon>
        <taxon>Vertebrata</taxon>
        <taxon>Euteleostomi</taxon>
        <taxon>Actinopterygii</taxon>
        <taxon>Neopterygii</taxon>
        <taxon>Teleostei</taxon>
        <taxon>Anguilliformes</taxon>
        <taxon>Anguillidae</taxon>
        <taxon>Anguilla</taxon>
    </lineage>
</organism>
<protein>
    <submittedName>
        <fullName evidence="1">Uncharacterized protein</fullName>
    </submittedName>
</protein>
<reference evidence="1" key="1">
    <citation type="submission" date="2014-11" db="EMBL/GenBank/DDBJ databases">
        <authorList>
            <person name="Amaro Gonzalez C."/>
        </authorList>
    </citation>
    <scope>NUCLEOTIDE SEQUENCE</scope>
</reference>
<sequence>MITMRKFFFKKNKSKSNCLSNVR</sequence>
<reference evidence="1" key="2">
    <citation type="journal article" date="2015" name="Fish Shellfish Immunol.">
        <title>Early steps in the European eel (Anguilla anguilla)-Vibrio vulnificus interaction in the gills: Role of the RtxA13 toxin.</title>
        <authorList>
            <person name="Callol A."/>
            <person name="Pajuelo D."/>
            <person name="Ebbesson L."/>
            <person name="Teles M."/>
            <person name="MacKenzie S."/>
            <person name="Amaro C."/>
        </authorList>
    </citation>
    <scope>NUCLEOTIDE SEQUENCE</scope>
</reference>
<dbReference type="AlphaFoldDB" id="A0A0E9WBY9"/>